<dbReference type="PANTHER" id="PTHR46797">
    <property type="entry name" value="HTH-TYPE TRANSCRIPTIONAL REGULATOR"/>
    <property type="match status" value="1"/>
</dbReference>
<dbReference type="PANTHER" id="PTHR46797:SF1">
    <property type="entry name" value="METHYLPHOSPHONATE SYNTHASE"/>
    <property type="match status" value="1"/>
</dbReference>
<dbReference type="Gene3D" id="1.10.260.40">
    <property type="entry name" value="lambda repressor-like DNA-binding domains"/>
    <property type="match status" value="1"/>
</dbReference>
<dbReference type="SUPFAM" id="SSF47413">
    <property type="entry name" value="lambda repressor-like DNA-binding domains"/>
    <property type="match status" value="1"/>
</dbReference>
<dbReference type="RefSeq" id="WP_339101890.1">
    <property type="nucleotide sequence ID" value="NZ_CP147247.1"/>
</dbReference>
<dbReference type="Proteomes" id="UP000195141">
    <property type="component" value="Chromosome"/>
</dbReference>
<keyword evidence="4" id="KW-1185">Reference proteome</keyword>
<dbReference type="GO" id="GO:0003700">
    <property type="term" value="F:DNA-binding transcription factor activity"/>
    <property type="evidence" value="ECO:0007669"/>
    <property type="project" value="TreeGrafter"/>
</dbReference>
<dbReference type="SMART" id="SM00530">
    <property type="entry name" value="HTH_XRE"/>
    <property type="match status" value="1"/>
</dbReference>
<gene>
    <name evidence="3" type="ORF">A5888_000526</name>
</gene>
<dbReference type="InterPro" id="IPR050807">
    <property type="entry name" value="TransReg_Diox_bact_type"/>
</dbReference>
<dbReference type="GO" id="GO:0003677">
    <property type="term" value="F:DNA binding"/>
    <property type="evidence" value="ECO:0007669"/>
    <property type="project" value="UniProtKB-KW"/>
</dbReference>
<evidence type="ECO:0000256" key="1">
    <source>
        <dbReference type="ARBA" id="ARBA00023125"/>
    </source>
</evidence>
<organism evidence="3 4">
    <name type="scientific">Candidatus Enterococcus clewellii</name>
    <dbReference type="NCBI Taxonomy" id="1834193"/>
    <lineage>
        <taxon>Bacteria</taxon>
        <taxon>Bacillati</taxon>
        <taxon>Bacillota</taxon>
        <taxon>Bacilli</taxon>
        <taxon>Lactobacillales</taxon>
        <taxon>Enterococcaceae</taxon>
        <taxon>Enterococcus</taxon>
    </lineage>
</organism>
<accession>A0AAQ3XX98</accession>
<dbReference type="PROSITE" id="PS50943">
    <property type="entry name" value="HTH_CROC1"/>
    <property type="match status" value="1"/>
</dbReference>
<dbReference type="Pfam" id="PF01381">
    <property type="entry name" value="HTH_3"/>
    <property type="match status" value="1"/>
</dbReference>
<keyword evidence="1" id="KW-0238">DNA-binding</keyword>
<reference evidence="3" key="1">
    <citation type="submission" date="2017-05" db="EMBL/GenBank/DDBJ databases">
        <authorList>
            <consortium name="The Broad Institute Genomics Platform"/>
            <consortium name="The Broad Institute Genomic Center for Infectious Diseases"/>
            <person name="Earl A."/>
            <person name="Manson A."/>
            <person name="Schwartman J."/>
            <person name="Gilmore M."/>
            <person name="Abouelleil A."/>
            <person name="Cao P."/>
            <person name="Chapman S."/>
            <person name="Cusick C."/>
            <person name="Shea T."/>
            <person name="Young S."/>
            <person name="Neafsey D."/>
            <person name="Nusbaum C."/>
            <person name="Birren B."/>
        </authorList>
    </citation>
    <scope>NUCLEOTIDE SEQUENCE</scope>
    <source>
        <strain evidence="3">9E7_DIV0242</strain>
    </source>
</reference>
<protein>
    <recommendedName>
        <fullName evidence="2">HTH cro/C1-type domain-containing protein</fullName>
    </recommendedName>
</protein>
<dbReference type="GO" id="GO:0005829">
    <property type="term" value="C:cytosol"/>
    <property type="evidence" value="ECO:0007669"/>
    <property type="project" value="TreeGrafter"/>
</dbReference>
<evidence type="ECO:0000313" key="3">
    <source>
        <dbReference type="EMBL" id="WYJ88807.1"/>
    </source>
</evidence>
<name>A0AAQ3XX98_9ENTE</name>
<dbReference type="InterPro" id="IPR001387">
    <property type="entry name" value="Cro/C1-type_HTH"/>
</dbReference>
<reference evidence="3" key="2">
    <citation type="submission" date="2024-03" db="EMBL/GenBank/DDBJ databases">
        <title>The Genome Sequence of Enterococcus sp. DIV0242b.</title>
        <authorList>
            <consortium name="The Broad Institute Genomics Platform"/>
            <consortium name="The Broad Institute Microbial Omics Core"/>
            <consortium name="The Broad Institute Genomic Center for Infectious Diseases"/>
            <person name="Earl A."/>
            <person name="Manson A."/>
            <person name="Gilmore M."/>
            <person name="Schwartman J."/>
            <person name="Shea T."/>
            <person name="Abouelleil A."/>
            <person name="Cao P."/>
            <person name="Chapman S."/>
            <person name="Cusick C."/>
            <person name="Young S."/>
            <person name="Neafsey D."/>
            <person name="Nusbaum C."/>
            <person name="Birren B."/>
        </authorList>
    </citation>
    <scope>NUCLEOTIDE SEQUENCE</scope>
    <source>
        <strain evidence="3">9E7_DIV0242</strain>
    </source>
</reference>
<proteinExistence type="predicted"/>
<evidence type="ECO:0000259" key="2">
    <source>
        <dbReference type="PROSITE" id="PS50943"/>
    </source>
</evidence>
<dbReference type="EMBL" id="CP147247">
    <property type="protein sequence ID" value="WYJ88807.1"/>
    <property type="molecule type" value="Genomic_DNA"/>
</dbReference>
<sequence>MLDFETFLSDRLNYFRNKKNVSAREMSIAIGQNENYINSIENKRSMPSIQMLYTICDYLDISVSEFLYESSDQQQLLADINMNLTELDNETLEHVLWLLKSLNNS</sequence>
<evidence type="ECO:0000313" key="4">
    <source>
        <dbReference type="Proteomes" id="UP000195141"/>
    </source>
</evidence>
<dbReference type="CDD" id="cd00093">
    <property type="entry name" value="HTH_XRE"/>
    <property type="match status" value="1"/>
</dbReference>
<dbReference type="AlphaFoldDB" id="A0AAQ3XX98"/>
<feature type="domain" description="HTH cro/C1-type" evidence="2">
    <location>
        <begin position="12"/>
        <end position="66"/>
    </location>
</feature>
<dbReference type="InterPro" id="IPR010982">
    <property type="entry name" value="Lambda_DNA-bd_dom_sf"/>
</dbReference>